<organism evidence="2 3">
    <name type="scientific">Parabacteroides merdae</name>
    <dbReference type="NCBI Taxonomy" id="46503"/>
    <lineage>
        <taxon>Bacteria</taxon>
        <taxon>Pseudomonadati</taxon>
        <taxon>Bacteroidota</taxon>
        <taxon>Bacteroidia</taxon>
        <taxon>Bacteroidales</taxon>
        <taxon>Tannerellaceae</taxon>
        <taxon>Parabacteroides</taxon>
    </lineage>
</organism>
<evidence type="ECO:0000313" key="2">
    <source>
        <dbReference type="EMBL" id="RHH79709.1"/>
    </source>
</evidence>
<dbReference type="Pfam" id="PF17170">
    <property type="entry name" value="DUF5128"/>
    <property type="match status" value="1"/>
</dbReference>
<name>A0A3R6EEJ0_9BACT</name>
<gene>
    <name evidence="2" type="ORF">DW191_00760</name>
    <name evidence="1" type="ORF">DW986_11960</name>
</gene>
<dbReference type="RefSeq" id="WP_122203286.1">
    <property type="nucleotide sequence ID" value="NZ_QRKC01000001.1"/>
</dbReference>
<dbReference type="InterPro" id="IPR011042">
    <property type="entry name" value="6-blade_b-propeller_TolB-like"/>
</dbReference>
<sequence length="404" mass="45889">MNRLLALINIVCCSIWTSCCSVNIKTLDECPVVIQTETIAGHPLTVCDQKLLNDTLQIPLSLLAENLEIIHFDNREEALMGEHQVVLSDNYMLVWHSDVQPAKLFDRKGKFLTTIGAKGQGPGEYQTIYDVQIDEANNRIYMLPWSVGQLLVYDLQGNVLPSIPLCLNIPKGKLWINAKDSLIAVFALPFPNVPAVAWTQDLKGERKNYIEAGPLTAYDYNSEVYAGCNMDGIYDCMLKYSLPTRKDTLYHYDFHHNVLIPHFTMTFTTTNPIPNHDYFELPHHFLGTTAENIQISKNIFGTTNHKHFIIDKATGKGAYMHLVNDFLGNEELSLTSFDGNFPPYPNFRNGYYILNQDPGNLRDRLEKSMKTGKLSPEQKEKVTRLLNSVNENDNNLLFLAKLKQ</sequence>
<dbReference type="EMBL" id="QSEF01000016">
    <property type="protein sequence ID" value="RGZ46719.1"/>
    <property type="molecule type" value="Genomic_DNA"/>
</dbReference>
<dbReference type="EMBL" id="QRKC01000001">
    <property type="protein sequence ID" value="RHH79709.1"/>
    <property type="molecule type" value="Genomic_DNA"/>
</dbReference>
<dbReference type="Proteomes" id="UP000283732">
    <property type="component" value="Unassembled WGS sequence"/>
</dbReference>
<dbReference type="AlphaFoldDB" id="A0A3R6EEJ0"/>
<reference evidence="3 4" key="1">
    <citation type="submission" date="2018-08" db="EMBL/GenBank/DDBJ databases">
        <title>A genome reference for cultivated species of the human gut microbiota.</title>
        <authorList>
            <person name="Zou Y."/>
            <person name="Xue W."/>
            <person name="Luo G."/>
        </authorList>
    </citation>
    <scope>NUCLEOTIDE SEQUENCE [LARGE SCALE GENOMIC DNA]</scope>
    <source>
        <strain evidence="2 3">AM16-50</strain>
        <strain evidence="1 4">AM50-15</strain>
    </source>
</reference>
<proteinExistence type="predicted"/>
<dbReference type="Gene3D" id="2.120.10.30">
    <property type="entry name" value="TolB, C-terminal domain"/>
    <property type="match status" value="1"/>
</dbReference>
<comment type="caution">
    <text evidence="2">The sequence shown here is derived from an EMBL/GenBank/DDBJ whole genome shotgun (WGS) entry which is preliminary data.</text>
</comment>
<evidence type="ECO:0000313" key="3">
    <source>
        <dbReference type="Proteomes" id="UP000283732"/>
    </source>
</evidence>
<evidence type="ECO:0000313" key="1">
    <source>
        <dbReference type="EMBL" id="RGZ46719.1"/>
    </source>
</evidence>
<dbReference type="Proteomes" id="UP000285173">
    <property type="component" value="Unassembled WGS sequence"/>
</dbReference>
<evidence type="ECO:0000313" key="4">
    <source>
        <dbReference type="Proteomes" id="UP000285173"/>
    </source>
</evidence>
<protein>
    <submittedName>
        <fullName evidence="2">6-bladed beta-propeller</fullName>
    </submittedName>
</protein>
<accession>A0A3R6EEJ0</accession>
<dbReference type="PROSITE" id="PS51257">
    <property type="entry name" value="PROKAR_LIPOPROTEIN"/>
    <property type="match status" value="1"/>
</dbReference>